<organism evidence="1">
    <name type="scientific">uncultured Chloroflexia bacterium</name>
    <dbReference type="NCBI Taxonomy" id="1672391"/>
    <lineage>
        <taxon>Bacteria</taxon>
        <taxon>Bacillati</taxon>
        <taxon>Chloroflexota</taxon>
        <taxon>Chloroflexia</taxon>
        <taxon>environmental samples</taxon>
    </lineage>
</organism>
<name>A0A6J4KAA6_9CHLR</name>
<evidence type="ECO:0000313" key="1">
    <source>
        <dbReference type="EMBL" id="CAA9300314.1"/>
    </source>
</evidence>
<reference evidence="1" key="1">
    <citation type="submission" date="2020-02" db="EMBL/GenBank/DDBJ databases">
        <authorList>
            <person name="Meier V. D."/>
        </authorList>
    </citation>
    <scope>NUCLEOTIDE SEQUENCE</scope>
    <source>
        <strain evidence="1">AVDCRST_MAG93</strain>
    </source>
</reference>
<gene>
    <name evidence="1" type="ORF">AVDCRST_MAG93-4553</name>
</gene>
<proteinExistence type="predicted"/>
<accession>A0A6J4KAA6</accession>
<dbReference type="EMBL" id="CADCTR010001537">
    <property type="protein sequence ID" value="CAA9300314.1"/>
    <property type="molecule type" value="Genomic_DNA"/>
</dbReference>
<dbReference type="AlphaFoldDB" id="A0A6J4KAA6"/>
<protein>
    <submittedName>
        <fullName evidence="1">Uncharacterized protein</fullName>
    </submittedName>
</protein>
<sequence length="188" mass="21761">MSDVGEKMLTELRRIRQALGGSQPLGFGKRHEPSYVFVKWDGTTVWYQRDKHEAINRPIQERDLTGFLVNVWRFDRVDSTTQEKVPRLNIQVRADKDYVIQTGFTTNFSKTFLAGLNELEPSALKEPLTLVVETNEGSRHRPTLFCRVEWRSTCMTPVIEKGREPKGLYEQAVSRFGFVNPLPRRSCE</sequence>